<evidence type="ECO:0008006" key="3">
    <source>
        <dbReference type="Google" id="ProtNLM"/>
    </source>
</evidence>
<evidence type="ECO:0000313" key="1">
    <source>
        <dbReference type="EMBL" id="SHH22585.1"/>
    </source>
</evidence>
<name>A0A1M5R8A2_9GAMM</name>
<dbReference type="EMBL" id="FQWZ01000007">
    <property type="protein sequence ID" value="SHH22585.1"/>
    <property type="molecule type" value="Genomic_DNA"/>
</dbReference>
<reference evidence="1 2" key="1">
    <citation type="submission" date="2016-11" db="EMBL/GenBank/DDBJ databases">
        <authorList>
            <person name="Jaros S."/>
            <person name="Januszkiewicz K."/>
            <person name="Wedrychowicz H."/>
        </authorList>
    </citation>
    <scope>NUCLEOTIDE SEQUENCE [LARGE SCALE GENOMIC DNA]</scope>
    <source>
        <strain evidence="1 2">CGMCC 1.7049</strain>
    </source>
</reference>
<dbReference type="STRING" id="490188.SAMN04488068_2960"/>
<evidence type="ECO:0000313" key="2">
    <source>
        <dbReference type="Proteomes" id="UP000199758"/>
    </source>
</evidence>
<proteinExistence type="predicted"/>
<dbReference type="PROSITE" id="PS51257">
    <property type="entry name" value="PROKAR_LIPOPROTEIN"/>
    <property type="match status" value="1"/>
</dbReference>
<dbReference type="Gene3D" id="2.60.40.1080">
    <property type="match status" value="2"/>
</dbReference>
<dbReference type="OrthoDB" id="7055151at2"/>
<dbReference type="Proteomes" id="UP000199758">
    <property type="component" value="Unassembled WGS sequence"/>
</dbReference>
<gene>
    <name evidence="1" type="ORF">SAMN04488068_2960</name>
</gene>
<dbReference type="RefSeq" id="WP_139250301.1">
    <property type="nucleotide sequence ID" value="NZ_FQWZ01000007.1"/>
</dbReference>
<dbReference type="AlphaFoldDB" id="A0A1M5R8A2"/>
<sequence length="416" mass="44679">MRFSRLLSGSTALLCACSVNVGEGSRPTQLYLGLDGEQASANMSECTTVQLNAYVVFTSDSGTNTGTYNDRVQWTSQNPSIVVVSDGVTPSPDGHQYSAGTLIALRPGAATISAAYLDFQASITVDVEPLYDLRIDNPLTDIGAGLDQAFALKAVIRQGQPEQDISSSGVWRFDPATAQAYVDDASGLVHANSSTDGAALRLVTRLPECDREVSTQFRISPVTTLQMDYVERGDATELPYGFSEAFQVTAGFADTSAPRQNITTQTSLDAIDDDYLSATLGEDAWYVTAQDRAGSGALRLSIDALDRKLDSKQWQVRNTPLRAITLTPDDLSITYPDTGQLQVLGRFEDGLEMPVTRHVSWSSSDSSLGTVNGGSDDAGEVTTFDIDGDFEVTASIVIDDETLDETVMVHAYANRD</sequence>
<protein>
    <recommendedName>
        <fullName evidence="3">Ig-like domain (Group 2)</fullName>
    </recommendedName>
</protein>
<organism evidence="1 2">
    <name type="scientific">Hydrocarboniphaga daqingensis</name>
    <dbReference type="NCBI Taxonomy" id="490188"/>
    <lineage>
        <taxon>Bacteria</taxon>
        <taxon>Pseudomonadati</taxon>
        <taxon>Pseudomonadota</taxon>
        <taxon>Gammaproteobacteria</taxon>
        <taxon>Nevskiales</taxon>
        <taxon>Nevskiaceae</taxon>
        <taxon>Hydrocarboniphaga</taxon>
    </lineage>
</organism>
<accession>A0A1M5R8A2</accession>
<keyword evidence="2" id="KW-1185">Reference proteome</keyword>